<protein>
    <submittedName>
        <fullName evidence="1">Tail protein</fullName>
    </submittedName>
</protein>
<dbReference type="EMBL" id="BK015304">
    <property type="protein sequence ID" value="DAE00546.1"/>
    <property type="molecule type" value="Genomic_DNA"/>
</dbReference>
<proteinExistence type="predicted"/>
<organism evidence="1">
    <name type="scientific">Peduovirinae sp. ctjOQ18</name>
    <dbReference type="NCBI Taxonomy" id="2825161"/>
    <lineage>
        <taxon>Viruses</taxon>
        <taxon>Duplodnaviria</taxon>
        <taxon>Heunggongvirae</taxon>
        <taxon>Uroviricota</taxon>
        <taxon>Caudoviricetes</taxon>
        <taxon>Peduoviridae</taxon>
    </lineage>
</organism>
<dbReference type="InterPro" id="IPR006521">
    <property type="entry name" value="Tail_protein_I"/>
</dbReference>
<sequence length="212" mass="24365">MPDFLKKLASLALPFWMNEGEPKKLLSAARRFWARVYGWITWPVNQFDPLTCNEALLNLLAWDRDINRFKNEPLALFRKRVAYAFVNARDAGSVAGFIAIFERLGIGYVELIERQPGIDWDIISVRVSDSQLAANSELMIQIIRQYGRTCRRYQYEVMTTLKLFINAGWDEGELICYGARESVSGTDREYGEYMVFPAVTKNENNAVFGAKI</sequence>
<evidence type="ECO:0000313" key="1">
    <source>
        <dbReference type="EMBL" id="DAE00546.1"/>
    </source>
</evidence>
<name>A0A8S5P0Q2_9CAUD</name>
<accession>A0A8S5P0Q2</accession>
<reference evidence="1" key="1">
    <citation type="journal article" date="2021" name="Proc. Natl. Acad. Sci. U.S.A.">
        <title>A Catalog of Tens of Thousands of Viruses from Human Metagenomes Reveals Hidden Associations with Chronic Diseases.</title>
        <authorList>
            <person name="Tisza M.J."/>
            <person name="Buck C.B."/>
        </authorList>
    </citation>
    <scope>NUCLEOTIDE SEQUENCE</scope>
    <source>
        <strain evidence="1">CtjOQ18</strain>
    </source>
</reference>
<dbReference type="Pfam" id="PF09684">
    <property type="entry name" value="Tail_P2_I"/>
    <property type="match status" value="1"/>
</dbReference>